<dbReference type="PIRSF" id="PIRSF006485">
    <property type="entry name" value="GTP-binding_EngA"/>
    <property type="match status" value="1"/>
</dbReference>
<name>A0A5M8FF32_9GAMM</name>
<organism evidence="12 13">
    <name type="scientific">Thiohalocapsa marina</name>
    <dbReference type="NCBI Taxonomy" id="424902"/>
    <lineage>
        <taxon>Bacteria</taxon>
        <taxon>Pseudomonadati</taxon>
        <taxon>Pseudomonadota</taxon>
        <taxon>Gammaproteobacteria</taxon>
        <taxon>Chromatiales</taxon>
        <taxon>Chromatiaceae</taxon>
        <taxon>Thiohalocapsa</taxon>
    </lineage>
</organism>
<feature type="domain" description="EngA-type G" evidence="11">
    <location>
        <begin position="181"/>
        <end position="354"/>
    </location>
</feature>
<dbReference type="PANTHER" id="PTHR43834:SF6">
    <property type="entry name" value="GTPASE DER"/>
    <property type="match status" value="1"/>
</dbReference>
<dbReference type="InterPro" id="IPR031166">
    <property type="entry name" value="G_ENGA"/>
</dbReference>
<dbReference type="PANTHER" id="PTHR43834">
    <property type="entry name" value="GTPASE DER"/>
    <property type="match status" value="1"/>
</dbReference>
<evidence type="ECO:0000313" key="13">
    <source>
        <dbReference type="Proteomes" id="UP000322981"/>
    </source>
</evidence>
<dbReference type="NCBIfam" id="TIGR00231">
    <property type="entry name" value="small_GTP"/>
    <property type="match status" value="2"/>
</dbReference>
<evidence type="ECO:0000256" key="10">
    <source>
        <dbReference type="RuleBase" id="RU004481"/>
    </source>
</evidence>
<evidence type="ECO:0000259" key="11">
    <source>
        <dbReference type="PROSITE" id="PS51712"/>
    </source>
</evidence>
<keyword evidence="13" id="KW-1185">Reference proteome</keyword>
<feature type="binding site" evidence="8">
    <location>
        <begin position="299"/>
        <end position="302"/>
    </location>
    <ligand>
        <name>GTP</name>
        <dbReference type="ChEBI" id="CHEBI:37565"/>
        <label>2</label>
    </ligand>
</feature>
<dbReference type="Pfam" id="PF14714">
    <property type="entry name" value="KH_dom-like"/>
    <property type="match status" value="1"/>
</dbReference>
<evidence type="ECO:0000256" key="3">
    <source>
        <dbReference type="ARBA" id="ARBA00022517"/>
    </source>
</evidence>
<dbReference type="FunFam" id="3.40.50.300:FF:000040">
    <property type="entry name" value="GTPase Der"/>
    <property type="match status" value="1"/>
</dbReference>
<dbReference type="Pfam" id="PF01926">
    <property type="entry name" value="MMR_HSR1"/>
    <property type="match status" value="2"/>
</dbReference>
<dbReference type="InterPro" id="IPR006073">
    <property type="entry name" value="GTP-bd"/>
</dbReference>
<dbReference type="PRINTS" id="PR00326">
    <property type="entry name" value="GTP1OBG"/>
</dbReference>
<dbReference type="CDD" id="cd01894">
    <property type="entry name" value="EngA1"/>
    <property type="match status" value="1"/>
</dbReference>
<dbReference type="Proteomes" id="UP000322981">
    <property type="component" value="Unassembled WGS sequence"/>
</dbReference>
<comment type="similarity">
    <text evidence="1 8 9 10">Belongs to the TRAFAC class TrmE-Era-EngA-EngB-Septin-like GTPase superfamily. EngA (Der) GTPase family.</text>
</comment>
<dbReference type="Gene3D" id="3.30.300.20">
    <property type="match status" value="1"/>
</dbReference>
<dbReference type="AlphaFoldDB" id="A0A5M8FF32"/>
<comment type="function">
    <text evidence="8 10">GTPase that plays an essential role in the late steps of ribosome biogenesis.</text>
</comment>
<dbReference type="OrthoDB" id="9805918at2"/>
<dbReference type="InterPro" id="IPR005225">
    <property type="entry name" value="Small_GTP-bd"/>
</dbReference>
<dbReference type="InterPro" id="IPR027417">
    <property type="entry name" value="P-loop_NTPase"/>
</dbReference>
<dbReference type="GO" id="GO:0043022">
    <property type="term" value="F:ribosome binding"/>
    <property type="evidence" value="ECO:0007669"/>
    <property type="project" value="TreeGrafter"/>
</dbReference>
<feature type="binding site" evidence="8">
    <location>
        <begin position="56"/>
        <end position="60"/>
    </location>
    <ligand>
        <name>GTP</name>
        <dbReference type="ChEBI" id="CHEBI:37565"/>
        <label>1</label>
    </ligand>
</feature>
<keyword evidence="5 8" id="KW-0547">Nucleotide-binding</keyword>
<dbReference type="NCBIfam" id="TIGR03594">
    <property type="entry name" value="GTPase_EngA"/>
    <property type="match status" value="1"/>
</dbReference>
<evidence type="ECO:0000256" key="8">
    <source>
        <dbReference type="HAMAP-Rule" id="MF_00195"/>
    </source>
</evidence>
<dbReference type="InterPro" id="IPR015946">
    <property type="entry name" value="KH_dom-like_a/b"/>
</dbReference>
<dbReference type="HAMAP" id="MF_00195">
    <property type="entry name" value="GTPase_Der"/>
    <property type="match status" value="1"/>
</dbReference>
<accession>A0A5M8FF32</accession>
<dbReference type="FunFam" id="3.30.300.20:FF:000004">
    <property type="entry name" value="GTPase Der"/>
    <property type="match status" value="1"/>
</dbReference>
<dbReference type="RefSeq" id="WP_150094415.1">
    <property type="nucleotide sequence ID" value="NZ_JBFUOH010000119.1"/>
</dbReference>
<keyword evidence="4 10" id="KW-0677">Repeat</keyword>
<dbReference type="FunFam" id="3.40.50.300:FF:000057">
    <property type="entry name" value="GTPase Der"/>
    <property type="match status" value="1"/>
</dbReference>
<dbReference type="CDD" id="cd01895">
    <property type="entry name" value="EngA2"/>
    <property type="match status" value="1"/>
</dbReference>
<dbReference type="EMBL" id="VWXX01000034">
    <property type="protein sequence ID" value="KAA6183307.1"/>
    <property type="molecule type" value="Genomic_DNA"/>
</dbReference>
<feature type="domain" description="EngA-type G" evidence="11">
    <location>
        <begin position="3"/>
        <end position="165"/>
    </location>
</feature>
<proteinExistence type="inferred from homology"/>
<gene>
    <name evidence="8 12" type="primary">der</name>
    <name evidence="12" type="ORF">F2Q65_16000</name>
</gene>
<evidence type="ECO:0000313" key="12">
    <source>
        <dbReference type="EMBL" id="KAA6183307.1"/>
    </source>
</evidence>
<evidence type="ECO:0000256" key="7">
    <source>
        <dbReference type="ARBA" id="ARBA00032345"/>
    </source>
</evidence>
<feature type="binding site" evidence="8">
    <location>
        <begin position="234"/>
        <end position="238"/>
    </location>
    <ligand>
        <name>GTP</name>
        <dbReference type="ChEBI" id="CHEBI:37565"/>
        <label>2</label>
    </ligand>
</feature>
<comment type="caution">
    <text evidence="12">The sequence shown here is derived from an EMBL/GenBank/DDBJ whole genome shotgun (WGS) entry which is preliminary data.</text>
</comment>
<evidence type="ECO:0000256" key="5">
    <source>
        <dbReference type="ARBA" id="ARBA00022741"/>
    </source>
</evidence>
<evidence type="ECO:0000256" key="6">
    <source>
        <dbReference type="ARBA" id="ARBA00023134"/>
    </source>
</evidence>
<evidence type="ECO:0000256" key="2">
    <source>
        <dbReference type="ARBA" id="ARBA00020953"/>
    </source>
</evidence>
<dbReference type="PROSITE" id="PS51712">
    <property type="entry name" value="G_ENGA"/>
    <property type="match status" value="2"/>
</dbReference>
<dbReference type="InterPro" id="IPR032859">
    <property type="entry name" value="KH_dom-like"/>
</dbReference>
<sequence>MLPVITLVGRPNVGKSTLFNRLTRTRDALVADFPGLTRDRQYGVGRVGPGPYVIVDTGGISGGDGVESLMERQVRLAIEEADHLLFMVDAQHGLSPADQDIAQVLRRTGKPLTLVVNKIDNISQDLGSIEFHALGLGDPVAIAAAQGRGVSALLEQVFRQLPAEAGADDTADGRDTAEQGTQIAVVGRPNAGKSTLINRILGEERVVAFDSPGTTRDSVFIPFALGERRYTLIDTAGVRRRARVSDAIEKFSVIKTLQAIEACNVVILVLDARQGIGEQDATLAGHIVDSGKALVIAVNKWDGLDAELRDQIRDMISRKLTFLDFAATHFISALHGSGVGLLLDEVDAAFANAVRDLPTPLLTRLLEDAVQEHQPPLVHGHRIKLRYAHQGGRNPPIIVIHGNQTGDLPDAYRRYLINRFRKALKLAGTPLRLQFKTGSNPYEGKRNTLTARQVKHRQRLKRFVGRKR</sequence>
<dbReference type="GO" id="GO:0042254">
    <property type="term" value="P:ribosome biogenesis"/>
    <property type="evidence" value="ECO:0007669"/>
    <property type="project" value="UniProtKB-KW"/>
</dbReference>
<evidence type="ECO:0000256" key="9">
    <source>
        <dbReference type="PROSITE-ProRule" id="PRU01049"/>
    </source>
</evidence>
<evidence type="ECO:0000256" key="4">
    <source>
        <dbReference type="ARBA" id="ARBA00022737"/>
    </source>
</evidence>
<dbReference type="InterPro" id="IPR016484">
    <property type="entry name" value="GTPase_Der"/>
</dbReference>
<evidence type="ECO:0000256" key="1">
    <source>
        <dbReference type="ARBA" id="ARBA00008279"/>
    </source>
</evidence>
<comment type="subunit">
    <text evidence="8">Associates with the 50S ribosomal subunit.</text>
</comment>
<protein>
    <recommendedName>
        <fullName evidence="2 8">GTPase Der</fullName>
    </recommendedName>
    <alternativeName>
        <fullName evidence="7 8">GTP-binding protein EngA</fullName>
    </alternativeName>
</protein>
<dbReference type="GO" id="GO:0005525">
    <property type="term" value="F:GTP binding"/>
    <property type="evidence" value="ECO:0007669"/>
    <property type="project" value="UniProtKB-UniRule"/>
</dbReference>
<keyword evidence="6 8" id="KW-0342">GTP-binding</keyword>
<keyword evidence="3 8" id="KW-0690">Ribosome biogenesis</keyword>
<feature type="binding site" evidence="8">
    <location>
        <begin position="117"/>
        <end position="120"/>
    </location>
    <ligand>
        <name>GTP</name>
        <dbReference type="ChEBI" id="CHEBI:37565"/>
        <label>1</label>
    </ligand>
</feature>
<dbReference type="Gene3D" id="3.40.50.300">
    <property type="entry name" value="P-loop containing nucleotide triphosphate hydrolases"/>
    <property type="match status" value="2"/>
</dbReference>
<dbReference type="SUPFAM" id="SSF52540">
    <property type="entry name" value="P-loop containing nucleoside triphosphate hydrolases"/>
    <property type="match status" value="2"/>
</dbReference>
<reference evidence="12 13" key="1">
    <citation type="submission" date="2019-09" db="EMBL/GenBank/DDBJ databases">
        <title>Whole-genome sequence of the purple sulfur bacterium Thiohalocapsa marina DSM 19078.</title>
        <authorList>
            <person name="Kyndt J.A."/>
            <person name="Meyer T.E."/>
        </authorList>
    </citation>
    <scope>NUCLEOTIDE SEQUENCE [LARGE SCALE GENOMIC DNA]</scope>
    <source>
        <strain evidence="12 13">DSM 19078</strain>
    </source>
</reference>
<feature type="binding site" evidence="8">
    <location>
        <begin position="187"/>
        <end position="194"/>
    </location>
    <ligand>
        <name>GTP</name>
        <dbReference type="ChEBI" id="CHEBI:37565"/>
        <label>2</label>
    </ligand>
</feature>
<feature type="binding site" evidence="8">
    <location>
        <begin position="9"/>
        <end position="16"/>
    </location>
    <ligand>
        <name>GTP</name>
        <dbReference type="ChEBI" id="CHEBI:37565"/>
        <label>1</label>
    </ligand>
</feature>